<evidence type="ECO:0000259" key="22">
    <source>
        <dbReference type="PROSITE" id="PS50109"/>
    </source>
</evidence>
<keyword evidence="15" id="KW-0472">Membrane</keyword>
<reference evidence="26" key="1">
    <citation type="submission" date="2018-01" db="EMBL/GenBank/DDBJ databases">
        <authorList>
            <person name="Clerissi C."/>
        </authorList>
    </citation>
    <scope>NUCLEOTIDE SEQUENCE</scope>
    <source>
        <strain evidence="26">Cupriavidus taiwanensis STM 8556</strain>
    </source>
</reference>
<evidence type="ECO:0000256" key="2">
    <source>
        <dbReference type="ARBA" id="ARBA00004651"/>
    </source>
</evidence>
<keyword evidence="8 21" id="KW-0732">Signal</keyword>
<dbReference type="Proteomes" id="UP000256952">
    <property type="component" value="Chromosome CBM2613_b"/>
</dbReference>
<comment type="catalytic activity">
    <reaction evidence="1">
        <text>ATP + protein L-histidine = ADP + protein N-phospho-L-histidine.</text>
        <dbReference type="EC" id="2.7.13.3"/>
    </reaction>
</comment>
<feature type="chain" id="PRO_5016945534" description="Sensory/regulatory protein RpfC" evidence="21">
    <location>
        <begin position="37"/>
        <end position="1456"/>
    </location>
</feature>
<dbReference type="PANTHER" id="PTHR45339:SF1">
    <property type="entry name" value="HYBRID SIGNAL TRANSDUCTION HISTIDINE KINASE J"/>
    <property type="match status" value="1"/>
</dbReference>
<dbReference type="Gene3D" id="3.30.450.20">
    <property type="entry name" value="PAS domain"/>
    <property type="match status" value="2"/>
</dbReference>
<dbReference type="SUPFAM" id="SSF47384">
    <property type="entry name" value="Homodimeric domain of signal transducing histidine kinase"/>
    <property type="match status" value="1"/>
</dbReference>
<dbReference type="Pfam" id="PF02518">
    <property type="entry name" value="HATPase_c"/>
    <property type="match status" value="1"/>
</dbReference>
<dbReference type="Pfam" id="PF08448">
    <property type="entry name" value="PAS_4"/>
    <property type="match status" value="1"/>
</dbReference>
<dbReference type="InterPro" id="IPR036641">
    <property type="entry name" value="HPT_dom_sf"/>
</dbReference>
<dbReference type="FunFam" id="1.10.287.130:FF:000002">
    <property type="entry name" value="Two-component osmosensing histidine kinase"/>
    <property type="match status" value="1"/>
</dbReference>
<dbReference type="CDD" id="cd00082">
    <property type="entry name" value="HisKA"/>
    <property type="match status" value="1"/>
</dbReference>
<accession>A0A375EB38</accession>
<protein>
    <recommendedName>
        <fullName evidence="18">Sensory/regulatory protein RpfC</fullName>
        <ecNumber evidence="3">2.7.13.3</ecNumber>
    </recommendedName>
    <alternativeName>
        <fullName evidence="19">Virulence sensor protein BvgS</fullName>
    </alternativeName>
</protein>
<dbReference type="InterPro" id="IPR000700">
    <property type="entry name" value="PAS-assoc_C"/>
</dbReference>
<dbReference type="PROSITE" id="PS50110">
    <property type="entry name" value="RESPONSE_REGULATORY"/>
    <property type="match status" value="1"/>
</dbReference>
<dbReference type="InterPro" id="IPR001638">
    <property type="entry name" value="Solute-binding_3/MltF_N"/>
</dbReference>
<dbReference type="PANTHER" id="PTHR45339">
    <property type="entry name" value="HYBRID SIGNAL TRANSDUCTION HISTIDINE KINASE J"/>
    <property type="match status" value="1"/>
</dbReference>
<dbReference type="InterPro" id="IPR011006">
    <property type="entry name" value="CheY-like_superfamily"/>
</dbReference>
<evidence type="ECO:0000256" key="12">
    <source>
        <dbReference type="ARBA" id="ARBA00022989"/>
    </source>
</evidence>
<dbReference type="Pfam" id="PF00072">
    <property type="entry name" value="Response_reg"/>
    <property type="match status" value="1"/>
</dbReference>
<evidence type="ECO:0000256" key="4">
    <source>
        <dbReference type="ARBA" id="ARBA00022475"/>
    </source>
</evidence>
<dbReference type="InterPro" id="IPR003594">
    <property type="entry name" value="HATPase_dom"/>
</dbReference>
<dbReference type="InterPro" id="IPR035965">
    <property type="entry name" value="PAS-like_dom_sf"/>
</dbReference>
<dbReference type="CDD" id="cd00130">
    <property type="entry name" value="PAS"/>
    <property type="match status" value="1"/>
</dbReference>
<dbReference type="GO" id="GO:0005886">
    <property type="term" value="C:plasma membrane"/>
    <property type="evidence" value="ECO:0007669"/>
    <property type="project" value="UniProtKB-SubCell"/>
</dbReference>
<dbReference type="CDD" id="cd16922">
    <property type="entry name" value="HATPase_EvgS-ArcB-TorS-like"/>
    <property type="match status" value="1"/>
</dbReference>
<evidence type="ECO:0000256" key="21">
    <source>
        <dbReference type="SAM" id="SignalP"/>
    </source>
</evidence>
<dbReference type="InterPro" id="IPR001789">
    <property type="entry name" value="Sig_transdc_resp-reg_receiver"/>
</dbReference>
<dbReference type="InterPro" id="IPR036890">
    <property type="entry name" value="HATPase_C_sf"/>
</dbReference>
<dbReference type="InterPro" id="IPR000014">
    <property type="entry name" value="PAS"/>
</dbReference>
<dbReference type="SMART" id="SM00448">
    <property type="entry name" value="REC"/>
    <property type="match status" value="1"/>
</dbReference>
<dbReference type="FunFam" id="3.30.565.10:FF:000010">
    <property type="entry name" value="Sensor histidine kinase RcsC"/>
    <property type="match status" value="1"/>
</dbReference>
<keyword evidence="10" id="KW-0418">Kinase</keyword>
<dbReference type="Pfam" id="PF00497">
    <property type="entry name" value="SBP_bac_3"/>
    <property type="match status" value="1"/>
</dbReference>
<dbReference type="EMBL" id="OFTH01000037">
    <property type="protein sequence ID" value="SOZ68811.1"/>
    <property type="molecule type" value="Genomic_DNA"/>
</dbReference>
<comment type="function">
    <text evidence="16">Member of the two-component regulatory system BvgS/BvgA. Phosphorylates BvgA via a four-step phosphorelay in response to environmental signals.</text>
</comment>
<keyword evidence="4" id="KW-1003">Cell membrane</keyword>
<comment type="subcellular location">
    <subcellularLocation>
        <location evidence="2">Cell membrane</location>
        <topology evidence="2">Multi-pass membrane protein</topology>
    </subcellularLocation>
</comment>
<keyword evidence="5 20" id="KW-0597">Phosphoprotein</keyword>
<dbReference type="PRINTS" id="PR00344">
    <property type="entry name" value="BCTRLSENSOR"/>
</dbReference>
<sequence>MNLPFRTIMPTLAWRAVGATVALLAPLLCPAWPALAGAASAPAPVEPPPRRLLVGVVLSGDPLEGVKDGRLVGFSGELLRQLFANTGTRLEARSYRRRVDMLEDACEGKLDLVMDAVPRGRYAHCLVYSAPYLERASVLVARKDEPPAAAGDFPRGARVVLETDSPWVEELRQRYPGVIVTEAPSMPMALQALVAGQADLHVGTGQQVRLALREPRFEGLRIVRRLDSGAPAFRFAAPSRNAALVQELNGRLAQASDTAVEALRDRWLRTGTPSVTLTQPERDALLRHPVIRYAVPLRAPPYAIEDAQGQLSGVLVDHLSYLGQHLGIEFRYVQTRDPLDAAERLSRGDIDLLAGSLPASGAPAMLAAGTVDLSPMVIVMSASAPYASGLKDIAHRRVAVARGEPMEATIRARLPHARLIAVGSISQGLELVNRGQADAVLGNLASMDAMLRGRGLRDLRIAGLAGFDEEFGLRVASRLAPLNEAMARTLSAMPELERERIQHKWASPAYPFEVSWHAAIQRIWPMLGIGCLMMLVLAVSHFRLRHQVALRLRMEEHLENQLALQEALLASLPEPAAAKDAGRRYVALNPAFEKFFGIRRDDIVGHDVSAVPVAPASSVQALLALQEEAIAAMEARHAQVSLHNAAGQLRTVIFWVVPFRKRDGSPGGAVTTHTDITEVHEARQRALAAERQLKDVTDSLPAVVFQSRHGKQQRWGRIVYAAGDGEGTLGRSAATMLGPVSPRGLLAPCDWRRLARAMARAAQARTPFEFEAPLAGMERWIQLRAVSRMEGGDVVWNGVIADVTGRHRQASALREAKEAAEAALRAKEGFLAMMSHEIRTPMNGVLGLVELLETTQLNAEQRRMLTLAKESGTALAQILDDILDYARIEAGRLTIAPAPLDLRELFDSILGLMLPQAHGKGVRLRLVVADAVPATVQADGIRVRQILFNLVGNAIKFTDQGNVTLRADARPIADGTAMVAVSVEDTGIGIPAADIQRLFAPFVQSERSTTRRFGGTGLGLSISRQLAQMMGGTVTLDSEEGAGTRALLQFPASVLCQDYDLPWLKGKAAVIDTGSALAQECLAACAATAGMRIIEASRAGTEPAAVWFVDIARAPLHQHAGNVIVLTDVPKQTGFRADGRDIRLSVNPLRWTAFLAALDALESAGDHAAATQVAPAQAPAGLAGPILVVEDHPINREVLRRQLQLLGYASVLTEHGADALRALEQRQFALVLTDCHMPVMDGIALTRAIRASAAEALRGMPVVGITASTVREEHERCLAVGMNAVVLKPTTLAALQAALQGALAGTIRDLPGPDDAAAPACSDEQPAGPGMTLDLRAAVRAFGDMLGGEAGQHALLQSLGDDRSELLRYIAAGTVEDLRHWCHKVGGALALFEQASVNAVMERFREVVRHGDARQFASAAAPVLEMLAQLIAGFRALFAQADASPAARPDAAGVES</sequence>
<dbReference type="SUPFAM" id="SSF53850">
    <property type="entry name" value="Periplasmic binding protein-like II"/>
    <property type="match status" value="2"/>
</dbReference>
<dbReference type="SMART" id="SM00062">
    <property type="entry name" value="PBPb"/>
    <property type="match status" value="2"/>
</dbReference>
<keyword evidence="14" id="KW-0843">Virulence</keyword>
<dbReference type="InterPro" id="IPR013656">
    <property type="entry name" value="PAS_4"/>
</dbReference>
<dbReference type="CDD" id="cd01007">
    <property type="entry name" value="PBP2_BvgS_HisK_like"/>
    <property type="match status" value="1"/>
</dbReference>
<feature type="modified residue" description="4-aspartylphosphate" evidence="20">
    <location>
        <position position="1234"/>
    </location>
</feature>
<evidence type="ECO:0000256" key="20">
    <source>
        <dbReference type="PROSITE-ProRule" id="PRU00169"/>
    </source>
</evidence>
<dbReference type="InterPro" id="IPR005467">
    <property type="entry name" value="His_kinase_dom"/>
</dbReference>
<dbReference type="Gene3D" id="3.40.190.10">
    <property type="entry name" value="Periplasmic binding protein-like II"/>
    <property type="match status" value="4"/>
</dbReference>
<dbReference type="GO" id="GO:0000155">
    <property type="term" value="F:phosphorelay sensor kinase activity"/>
    <property type="evidence" value="ECO:0007669"/>
    <property type="project" value="InterPro"/>
</dbReference>
<evidence type="ECO:0000256" key="15">
    <source>
        <dbReference type="ARBA" id="ARBA00023136"/>
    </source>
</evidence>
<evidence type="ECO:0000256" key="7">
    <source>
        <dbReference type="ARBA" id="ARBA00022692"/>
    </source>
</evidence>
<evidence type="ECO:0000256" key="5">
    <source>
        <dbReference type="ARBA" id="ARBA00022553"/>
    </source>
</evidence>
<feature type="signal peptide" evidence="21">
    <location>
        <begin position="1"/>
        <end position="36"/>
    </location>
</feature>
<keyword evidence="7" id="KW-0812">Transmembrane</keyword>
<dbReference type="PROSITE" id="PS50112">
    <property type="entry name" value="PAS"/>
    <property type="match status" value="1"/>
</dbReference>
<dbReference type="NCBIfam" id="TIGR00229">
    <property type="entry name" value="sensory_box"/>
    <property type="match status" value="1"/>
</dbReference>
<dbReference type="SUPFAM" id="SSF47226">
    <property type="entry name" value="Histidine-containing phosphotransfer domain, HPT domain"/>
    <property type="match status" value="1"/>
</dbReference>
<dbReference type="InterPro" id="IPR036097">
    <property type="entry name" value="HisK_dim/P_sf"/>
</dbReference>
<dbReference type="Pfam" id="PF00512">
    <property type="entry name" value="HisKA"/>
    <property type="match status" value="1"/>
</dbReference>
<dbReference type="InterPro" id="IPR004358">
    <property type="entry name" value="Sig_transdc_His_kin-like_C"/>
</dbReference>
<evidence type="ECO:0000256" key="11">
    <source>
        <dbReference type="ARBA" id="ARBA00022840"/>
    </source>
</evidence>
<comment type="subunit">
    <text evidence="17">At low DSF concentrations, interacts with RpfF.</text>
</comment>
<evidence type="ECO:0000256" key="14">
    <source>
        <dbReference type="ARBA" id="ARBA00023026"/>
    </source>
</evidence>
<feature type="domain" description="Histidine kinase" evidence="22">
    <location>
        <begin position="833"/>
        <end position="1054"/>
    </location>
</feature>
<evidence type="ECO:0000256" key="10">
    <source>
        <dbReference type="ARBA" id="ARBA00022777"/>
    </source>
</evidence>
<evidence type="ECO:0000256" key="6">
    <source>
        <dbReference type="ARBA" id="ARBA00022679"/>
    </source>
</evidence>
<evidence type="ECO:0000256" key="16">
    <source>
        <dbReference type="ARBA" id="ARBA00058004"/>
    </source>
</evidence>
<name>A0A375EB38_9BURK</name>
<dbReference type="EC" id="2.7.13.3" evidence="3"/>
<dbReference type="RefSeq" id="WP_116332301.1">
    <property type="nucleotide sequence ID" value="NZ_LT992560.1"/>
</dbReference>
<evidence type="ECO:0000256" key="9">
    <source>
        <dbReference type="ARBA" id="ARBA00022741"/>
    </source>
</evidence>
<dbReference type="SMART" id="SM00388">
    <property type="entry name" value="HisKA"/>
    <property type="match status" value="1"/>
</dbReference>
<keyword evidence="12" id="KW-1133">Transmembrane helix</keyword>
<organism evidence="26">
    <name type="scientific">Cupriavidus taiwanensis</name>
    <dbReference type="NCBI Taxonomy" id="164546"/>
    <lineage>
        <taxon>Bacteria</taxon>
        <taxon>Pseudomonadati</taxon>
        <taxon>Pseudomonadota</taxon>
        <taxon>Betaproteobacteria</taxon>
        <taxon>Burkholderiales</taxon>
        <taxon>Burkholderiaceae</taxon>
        <taxon>Cupriavidus</taxon>
    </lineage>
</organism>
<dbReference type="GO" id="GO:0005524">
    <property type="term" value="F:ATP binding"/>
    <property type="evidence" value="ECO:0007669"/>
    <property type="project" value="UniProtKB-KW"/>
</dbReference>
<evidence type="ECO:0000256" key="18">
    <source>
        <dbReference type="ARBA" id="ARBA00068150"/>
    </source>
</evidence>
<dbReference type="Gene3D" id="1.10.287.130">
    <property type="match status" value="1"/>
</dbReference>
<dbReference type="PROSITE" id="PS50113">
    <property type="entry name" value="PAC"/>
    <property type="match status" value="1"/>
</dbReference>
<proteinExistence type="predicted"/>
<dbReference type="Gene3D" id="3.30.565.10">
    <property type="entry name" value="Histidine kinase-like ATPase, C-terminal domain"/>
    <property type="match status" value="1"/>
</dbReference>
<evidence type="ECO:0000259" key="25">
    <source>
        <dbReference type="PROSITE" id="PS50113"/>
    </source>
</evidence>
<evidence type="ECO:0000256" key="19">
    <source>
        <dbReference type="ARBA" id="ARBA00070152"/>
    </source>
</evidence>
<evidence type="ECO:0000259" key="23">
    <source>
        <dbReference type="PROSITE" id="PS50110"/>
    </source>
</evidence>
<evidence type="ECO:0000256" key="1">
    <source>
        <dbReference type="ARBA" id="ARBA00000085"/>
    </source>
</evidence>
<dbReference type="PROSITE" id="PS50109">
    <property type="entry name" value="HIS_KIN"/>
    <property type="match status" value="1"/>
</dbReference>
<evidence type="ECO:0000259" key="24">
    <source>
        <dbReference type="PROSITE" id="PS50112"/>
    </source>
</evidence>
<comment type="caution">
    <text evidence="26">The sequence shown here is derived from an EMBL/GenBank/DDBJ whole genome shotgun (WGS) entry which is preliminary data.</text>
</comment>
<feature type="domain" description="PAS" evidence="24">
    <location>
        <begin position="561"/>
        <end position="605"/>
    </location>
</feature>
<keyword evidence="9" id="KW-0547">Nucleotide-binding</keyword>
<keyword evidence="13" id="KW-0902">Two-component regulatory system</keyword>
<gene>
    <name evidence="26" type="ORF">CBM2613_B120117</name>
</gene>
<keyword evidence="11" id="KW-0067">ATP-binding</keyword>
<feature type="domain" description="Response regulatory" evidence="23">
    <location>
        <begin position="1185"/>
        <end position="1303"/>
    </location>
</feature>
<dbReference type="SMART" id="SM00387">
    <property type="entry name" value="HATPase_c"/>
    <property type="match status" value="1"/>
</dbReference>
<keyword evidence="6" id="KW-0808">Transferase</keyword>
<evidence type="ECO:0000256" key="3">
    <source>
        <dbReference type="ARBA" id="ARBA00012438"/>
    </source>
</evidence>
<feature type="domain" description="PAC" evidence="25">
    <location>
        <begin position="636"/>
        <end position="688"/>
    </location>
</feature>
<evidence type="ECO:0000256" key="8">
    <source>
        <dbReference type="ARBA" id="ARBA00022729"/>
    </source>
</evidence>
<dbReference type="SUPFAM" id="SSF55874">
    <property type="entry name" value="ATPase domain of HSP90 chaperone/DNA topoisomerase II/histidine kinase"/>
    <property type="match status" value="1"/>
</dbReference>
<evidence type="ECO:0000256" key="13">
    <source>
        <dbReference type="ARBA" id="ARBA00023012"/>
    </source>
</evidence>
<evidence type="ECO:0000256" key="17">
    <source>
        <dbReference type="ARBA" id="ARBA00064003"/>
    </source>
</evidence>
<dbReference type="SMART" id="SM00091">
    <property type="entry name" value="PAS"/>
    <property type="match status" value="1"/>
</dbReference>
<dbReference type="SUPFAM" id="SSF55785">
    <property type="entry name" value="PYP-like sensor domain (PAS domain)"/>
    <property type="match status" value="2"/>
</dbReference>
<dbReference type="Gene3D" id="3.40.50.2300">
    <property type="match status" value="1"/>
</dbReference>
<dbReference type="CDD" id="cd17546">
    <property type="entry name" value="REC_hyHK_CKI1_RcsC-like"/>
    <property type="match status" value="1"/>
</dbReference>
<dbReference type="SUPFAM" id="SSF52172">
    <property type="entry name" value="CheY-like"/>
    <property type="match status" value="1"/>
</dbReference>
<evidence type="ECO:0000313" key="26">
    <source>
        <dbReference type="EMBL" id="SOZ68811.1"/>
    </source>
</evidence>
<dbReference type="InterPro" id="IPR003661">
    <property type="entry name" value="HisK_dim/P_dom"/>
</dbReference>